<accession>A0AAN4HC07</accession>
<evidence type="ECO:0000313" key="2">
    <source>
        <dbReference type="Proteomes" id="UP000013487"/>
    </source>
</evidence>
<protein>
    <submittedName>
        <fullName evidence="1">Uncharacterized protein</fullName>
    </submittedName>
</protein>
<name>A0AAN4HC07_BACTU</name>
<dbReference type="Proteomes" id="UP000013487">
    <property type="component" value="Unassembled WGS sequence"/>
</dbReference>
<dbReference type="AlphaFoldDB" id="A0AAN4HC07"/>
<organism evidence="1 2">
    <name type="scientific">Bacillus thuringiensis T01-328</name>
    <dbReference type="NCBI Taxonomy" id="1324966"/>
    <lineage>
        <taxon>Bacteria</taxon>
        <taxon>Bacillati</taxon>
        <taxon>Bacillota</taxon>
        <taxon>Bacilli</taxon>
        <taxon>Bacillales</taxon>
        <taxon>Bacillaceae</taxon>
        <taxon>Bacillus</taxon>
        <taxon>Bacillus cereus group</taxon>
    </lineage>
</organism>
<reference evidence="1 2" key="1">
    <citation type="journal article" date="2013" name="Genome Announc.">
        <title>Draft Genome Sequence of Bacillus thuringiensis var. thuringiensis Strain T01-328, a Brazilian Isolate That Produces a Soluble Pesticide Protein, Cry1Ia.</title>
        <authorList>
            <person name="Varani A.M."/>
            <person name="Lemos M.V."/>
            <person name="Fernandes C.C."/>
            <person name="Lemos E.G."/>
            <person name="Alves E.C."/>
            <person name="Desiderio J.A."/>
        </authorList>
    </citation>
    <scope>NUCLEOTIDE SEQUENCE [LARGE SCALE GENOMIC DNA]</scope>
    <source>
        <strain evidence="1 2">T01-328</strain>
    </source>
</reference>
<sequence>MFYSVGDGNLAASKCTNAISFKVLRETGRLNAKISTVFPPNKLRIAETVIVLTSGASIGTDSVSTATALPFTQISRFVPLVVAPD</sequence>
<comment type="caution">
    <text evidence="1">The sequence shown here is derived from an EMBL/GenBank/DDBJ whole genome shotgun (WGS) entry which is preliminary data.</text>
</comment>
<evidence type="ECO:0000313" key="1">
    <source>
        <dbReference type="EMBL" id="ERH96906.1"/>
    </source>
</evidence>
<proteinExistence type="predicted"/>
<dbReference type="EMBL" id="ARXZ02000053">
    <property type="protein sequence ID" value="ERH96906.1"/>
    <property type="molecule type" value="Genomic_DNA"/>
</dbReference>
<gene>
    <name evidence="1" type="ORF">BTCBT_006947</name>
</gene>